<dbReference type="STRING" id="299467.A0A443S377"/>
<dbReference type="GO" id="GO:0003924">
    <property type="term" value="F:GTPase activity"/>
    <property type="evidence" value="ECO:0007669"/>
    <property type="project" value="InterPro"/>
</dbReference>
<evidence type="ECO:0000259" key="7">
    <source>
        <dbReference type="PROSITE" id="PS51721"/>
    </source>
</evidence>
<dbReference type="PROSITE" id="PS51721">
    <property type="entry name" value="G_CP"/>
    <property type="match status" value="1"/>
</dbReference>
<evidence type="ECO:0000256" key="4">
    <source>
        <dbReference type="ARBA" id="ARBA00037770"/>
    </source>
</evidence>
<keyword evidence="2" id="KW-0547">Nucleotide-binding</keyword>
<evidence type="ECO:0000313" key="8">
    <source>
        <dbReference type="EMBL" id="RWS21979.1"/>
    </source>
</evidence>
<proteinExistence type="predicted"/>
<feature type="compositionally biased region" description="Acidic residues" evidence="6">
    <location>
        <begin position="558"/>
        <end position="572"/>
    </location>
</feature>
<dbReference type="InterPro" id="IPR043358">
    <property type="entry name" value="GNL1-like"/>
</dbReference>
<dbReference type="AlphaFoldDB" id="A0A443S377"/>
<keyword evidence="1" id="KW-0597">Phosphoprotein</keyword>
<dbReference type="InterPro" id="IPR030378">
    <property type="entry name" value="G_CP_dom"/>
</dbReference>
<dbReference type="EMBL" id="NCKV01010160">
    <property type="protein sequence ID" value="RWS21979.1"/>
    <property type="molecule type" value="Genomic_DNA"/>
</dbReference>
<feature type="compositionally biased region" description="Basic and acidic residues" evidence="6">
    <location>
        <begin position="21"/>
        <end position="33"/>
    </location>
</feature>
<name>A0A443S377_9ACAR</name>
<dbReference type="PRINTS" id="PR00326">
    <property type="entry name" value="GTP1OBG"/>
</dbReference>
<dbReference type="Gene3D" id="3.40.50.300">
    <property type="entry name" value="P-loop containing nucleotide triphosphate hydrolases"/>
    <property type="match status" value="1"/>
</dbReference>
<evidence type="ECO:0000256" key="1">
    <source>
        <dbReference type="ARBA" id="ARBA00022553"/>
    </source>
</evidence>
<dbReference type="VEuPathDB" id="VectorBase:LDEU010062"/>
<feature type="compositionally biased region" description="Basic residues" evidence="6">
    <location>
        <begin position="1"/>
        <end position="16"/>
    </location>
</feature>
<organism evidence="8 9">
    <name type="scientific">Leptotrombidium deliense</name>
    <dbReference type="NCBI Taxonomy" id="299467"/>
    <lineage>
        <taxon>Eukaryota</taxon>
        <taxon>Metazoa</taxon>
        <taxon>Ecdysozoa</taxon>
        <taxon>Arthropoda</taxon>
        <taxon>Chelicerata</taxon>
        <taxon>Arachnida</taxon>
        <taxon>Acari</taxon>
        <taxon>Acariformes</taxon>
        <taxon>Trombidiformes</taxon>
        <taxon>Prostigmata</taxon>
        <taxon>Anystina</taxon>
        <taxon>Parasitengona</taxon>
        <taxon>Trombiculoidea</taxon>
        <taxon>Trombiculidae</taxon>
        <taxon>Leptotrombidium</taxon>
    </lineage>
</organism>
<gene>
    <name evidence="8" type="ORF">B4U80_05296</name>
</gene>
<comment type="function">
    <text evidence="4">Possible regulatory or functional link with the histocompatibility cluster.</text>
</comment>
<keyword evidence="9" id="KW-1185">Reference proteome</keyword>
<dbReference type="InterPro" id="IPR027417">
    <property type="entry name" value="P-loop_NTPase"/>
</dbReference>
<feature type="region of interest" description="Disordered" evidence="6">
    <location>
        <begin position="549"/>
        <end position="573"/>
    </location>
</feature>
<feature type="region of interest" description="Disordered" evidence="6">
    <location>
        <begin position="1"/>
        <end position="39"/>
    </location>
</feature>
<dbReference type="Pfam" id="PF01926">
    <property type="entry name" value="MMR_HSR1"/>
    <property type="match status" value="1"/>
</dbReference>
<comment type="caution">
    <text evidence="8">The sequence shown here is derived from an EMBL/GenBank/DDBJ whole genome shotgun (WGS) entry which is preliminary data.</text>
</comment>
<feature type="domain" description="CP-type G" evidence="7">
    <location>
        <begin position="170"/>
        <end position="403"/>
    </location>
</feature>
<dbReference type="PANTHER" id="PTHR45709">
    <property type="entry name" value="LARGE SUBUNIT GTPASE 1 HOMOLOG-RELATED"/>
    <property type="match status" value="1"/>
</dbReference>
<dbReference type="OrthoDB" id="391988at2759"/>
<dbReference type="GO" id="GO:0005525">
    <property type="term" value="F:GTP binding"/>
    <property type="evidence" value="ECO:0007669"/>
    <property type="project" value="UniProtKB-KW"/>
</dbReference>
<evidence type="ECO:0000256" key="2">
    <source>
        <dbReference type="ARBA" id="ARBA00022741"/>
    </source>
</evidence>
<accession>A0A443S377</accession>
<dbReference type="SUPFAM" id="SSF52540">
    <property type="entry name" value="P-loop containing nucleoside triphosphate hydrolases"/>
    <property type="match status" value="1"/>
</dbReference>
<evidence type="ECO:0000256" key="5">
    <source>
        <dbReference type="ARBA" id="ARBA00039902"/>
    </source>
</evidence>
<sequence length="591" mass="67656">MPQGRRKVAFSGKQKKSQILAKRDRKQERRETCDETDGSVSLSNTLVHSNFESGDDLRLNSLRHLSANRDVNRYALQFRKESNDELKRKKEEARLPLPPVDPEKCEVESEDIFVLPHLALPKRQFWTSNMSKNELDLKEQRYFREYVSTLERECENVGELGYFELNLETWRQLWRVLEMSDIILVIADIRHPIFHFPPGLYDYVVHELKKQIILVLNKVDLVPASLVLAWIEYMKNKFPKLYVTPFASYSGMKFKKSGKHRGKRIGKLRMASKSAEGLLTICEEIVGHNVDLSSWRHKIEDELKEEEEGSTDSDEEEFHPLKTGRQKLEKVDLSYYEGQRYKDGVLTIGCVGHPNVGKSSLLNAIMGKKVVSVSRTPGHTKHFQTIFLTKTVKLCDCPGLVFPSIAPKALQVLMGCFPIAQLREPYSAIAFIAERINILNILKIKHPQDEQSEWSAHDICEAWALKRGFLTAKTGRADVYRAANHILRMALDGRTICLAFHPPKYLKDLLSVWTKHPDSRRIEYLQCQSAFDALDSDQYFDSFDEDVESHEKLVPPNDEADGVEADEEDTSDSDVAVAAVSNKFAVLDTSD</sequence>
<evidence type="ECO:0000256" key="6">
    <source>
        <dbReference type="SAM" id="MobiDB-lite"/>
    </source>
</evidence>
<evidence type="ECO:0000256" key="3">
    <source>
        <dbReference type="ARBA" id="ARBA00023134"/>
    </source>
</evidence>
<dbReference type="Proteomes" id="UP000288716">
    <property type="component" value="Unassembled WGS sequence"/>
</dbReference>
<dbReference type="InterPro" id="IPR006073">
    <property type="entry name" value="GTP-bd"/>
</dbReference>
<keyword evidence="3" id="KW-0342">GTP-binding</keyword>
<reference evidence="8 9" key="1">
    <citation type="journal article" date="2018" name="Gigascience">
        <title>Genomes of trombidid mites reveal novel predicted allergens and laterally-transferred genes associated with secondary metabolism.</title>
        <authorList>
            <person name="Dong X."/>
            <person name="Chaisiri K."/>
            <person name="Xia D."/>
            <person name="Armstrong S.D."/>
            <person name="Fang Y."/>
            <person name="Donnelly M.J."/>
            <person name="Kadowaki T."/>
            <person name="McGarry J.W."/>
            <person name="Darby A.C."/>
            <person name="Makepeace B.L."/>
        </authorList>
    </citation>
    <scope>NUCLEOTIDE SEQUENCE [LARGE SCALE GENOMIC DNA]</scope>
    <source>
        <strain evidence="8">UoL-UT</strain>
    </source>
</reference>
<dbReference type="PANTHER" id="PTHR45709:SF3">
    <property type="entry name" value="GUANINE NUCLEOTIDE-BINDING PROTEIN-LIKE 1"/>
    <property type="match status" value="1"/>
</dbReference>
<evidence type="ECO:0000313" key="9">
    <source>
        <dbReference type="Proteomes" id="UP000288716"/>
    </source>
</evidence>
<dbReference type="CDD" id="cd01857">
    <property type="entry name" value="HSR1_MMR1"/>
    <property type="match status" value="1"/>
</dbReference>
<protein>
    <recommendedName>
        <fullName evidence="5">Guanine nucleotide-binding protein-like 1</fullName>
    </recommendedName>
</protein>